<dbReference type="Gene3D" id="2.70.130.10">
    <property type="entry name" value="Mannose-6-phosphate receptor binding domain"/>
    <property type="match status" value="1"/>
</dbReference>
<name>A0A3L6PK66_PANMI</name>
<evidence type="ECO:0000256" key="1">
    <source>
        <dbReference type="SAM" id="Coils"/>
    </source>
</evidence>
<feature type="region of interest" description="Disordered" evidence="2">
    <location>
        <begin position="393"/>
        <end position="419"/>
    </location>
</feature>
<reference evidence="6" key="1">
    <citation type="journal article" date="2019" name="Nat. Commun.">
        <title>The genome of broomcorn millet.</title>
        <authorList>
            <person name="Zou C."/>
            <person name="Miki D."/>
            <person name="Li D."/>
            <person name="Tang Q."/>
            <person name="Xiao L."/>
            <person name="Rajput S."/>
            <person name="Deng P."/>
            <person name="Jia W."/>
            <person name="Huang R."/>
            <person name="Zhang M."/>
            <person name="Sun Y."/>
            <person name="Hu J."/>
            <person name="Fu X."/>
            <person name="Schnable P.S."/>
            <person name="Li F."/>
            <person name="Zhang H."/>
            <person name="Feng B."/>
            <person name="Zhu X."/>
            <person name="Liu R."/>
            <person name="Schnable J.C."/>
            <person name="Zhu J.-K."/>
            <person name="Zhang H."/>
        </authorList>
    </citation>
    <scope>NUCLEOTIDE SEQUENCE [LARGE SCALE GENOMIC DNA]</scope>
</reference>
<feature type="region of interest" description="Disordered" evidence="2">
    <location>
        <begin position="90"/>
        <end position="111"/>
    </location>
</feature>
<feature type="compositionally biased region" description="Basic and acidic residues" evidence="2">
    <location>
        <begin position="272"/>
        <end position="282"/>
    </location>
</feature>
<protein>
    <recommendedName>
        <fullName evidence="7">Nuclease associated modular domain-containing protein</fullName>
    </recommendedName>
</protein>
<sequence>MAPQLQCCYWMSSWPRVEQMPPWPRSSDSLRRRLLRLAPTRRPCNVAVCVVADADPALALGGGADSVGIEFLTEEQEDVDERERLRRMRISQANKGNTPWNKGRKHSPETLQRIRERTRIAMQDPKVKKKLMNLGHAQSEETRVKISEGVRRGWSLRLQRLMVQDGCFVEWRDMVADAAREGFADEVSLQWNSYKILTDQMRQEWLGYLQKRRSMPRPRRNRRAPKTPEQRRKIAEAIAAKWLDQEYRERVCSGIASYHGSCTSTKTPRKPRPAEEPGVKRESTKKKSMQDRAVALEDAHGKGATVKRKKSATPYKDPMAGEKLEMLSKIRAQRVALAIEKEEAIKRARSLIAEAEKAADALETAAAMSPFAQASLIEARKLVTEARVSIECVDHEGSPENASDDISEDSGLLDSDHGLETQNQNNVLYQDNKPVNGIKFPPSNGKGIGFHFDVSAFTGIKQLYQRIENSMERAFLLPAASSKQAVNGDFRIIDFQVRQSMVNDMANNDCIAAESTDLPGTLGEDAPRSAENSETSKDCSLGTLEKDTPSSDEKATMRWLATRIQGGNVFFTCELPTVDETKIMKSIVPQNATNVIIESDRRIKPKEQDELLEPLKDQRFYRHEGWWSYEFCYHGKIRQVHVEGEKRMMIEEPEIYQRMLQSLISKAQQVKDFRPMYLCNNEKLLENPYLQMCGILQLSTDLGVQWSGREGISMDKAIGLGEYLSVGATVIDRIIWRSSCVMDTVPSWFTYLDELTKVKDSTIL</sequence>
<feature type="region of interest" description="Disordered" evidence="2">
    <location>
        <begin position="211"/>
        <end position="231"/>
    </location>
</feature>
<feature type="region of interest" description="Disordered" evidence="2">
    <location>
        <begin position="516"/>
        <end position="552"/>
    </location>
</feature>
<dbReference type="Pfam" id="PF07915">
    <property type="entry name" value="PRKCSH"/>
    <property type="match status" value="1"/>
</dbReference>
<evidence type="ECO:0000313" key="6">
    <source>
        <dbReference type="Proteomes" id="UP000275267"/>
    </source>
</evidence>
<dbReference type="Pfam" id="PF07460">
    <property type="entry name" value="NUMOD3"/>
    <property type="match status" value="1"/>
</dbReference>
<dbReference type="Proteomes" id="UP000275267">
    <property type="component" value="Unassembled WGS sequence"/>
</dbReference>
<dbReference type="PANTHER" id="PTHR34199:SF2">
    <property type="entry name" value="NUMOD3 MOTIF FAMILY PROTEIN, EXPRESSED"/>
    <property type="match status" value="1"/>
</dbReference>
<dbReference type="GO" id="GO:0003677">
    <property type="term" value="F:DNA binding"/>
    <property type="evidence" value="ECO:0007669"/>
    <property type="project" value="InterPro"/>
</dbReference>
<keyword evidence="6" id="KW-1185">Reference proteome</keyword>
<proteinExistence type="predicted"/>
<evidence type="ECO:0008006" key="7">
    <source>
        <dbReference type="Google" id="ProtNLM"/>
    </source>
</evidence>
<dbReference type="InterPro" id="IPR003611">
    <property type="entry name" value="NUMOD3"/>
</dbReference>
<feature type="compositionally biased region" description="Polar residues" evidence="2">
    <location>
        <begin position="91"/>
        <end position="100"/>
    </location>
</feature>
<keyword evidence="1" id="KW-0175">Coiled coil</keyword>
<feature type="compositionally biased region" description="Basic residues" evidence="2">
    <location>
        <begin position="211"/>
        <end position="225"/>
    </location>
</feature>
<dbReference type="EMBL" id="PQIB02000016">
    <property type="protein sequence ID" value="RLM60214.1"/>
    <property type="molecule type" value="Genomic_DNA"/>
</dbReference>
<feature type="coiled-coil region" evidence="1">
    <location>
        <begin position="338"/>
        <end position="365"/>
    </location>
</feature>
<accession>A0A3L6PK66</accession>
<dbReference type="InterPro" id="IPR009011">
    <property type="entry name" value="Man6P_isomerase_rcpt-bd_dom_sf"/>
</dbReference>
<feature type="domain" description="Protein OS9-like" evidence="4">
    <location>
        <begin position="620"/>
        <end position="644"/>
    </location>
</feature>
<evidence type="ECO:0000256" key="2">
    <source>
        <dbReference type="SAM" id="MobiDB-lite"/>
    </source>
</evidence>
<dbReference type="OrthoDB" id="1935413at2759"/>
<feature type="domain" description="Nuclease associated modular" evidence="3">
    <location>
        <begin position="89"/>
        <end position="115"/>
    </location>
</feature>
<organism evidence="5 6">
    <name type="scientific">Panicum miliaceum</name>
    <name type="common">Proso millet</name>
    <name type="synonym">Broomcorn millet</name>
    <dbReference type="NCBI Taxonomy" id="4540"/>
    <lineage>
        <taxon>Eukaryota</taxon>
        <taxon>Viridiplantae</taxon>
        <taxon>Streptophyta</taxon>
        <taxon>Embryophyta</taxon>
        <taxon>Tracheophyta</taxon>
        <taxon>Spermatophyta</taxon>
        <taxon>Magnoliopsida</taxon>
        <taxon>Liliopsida</taxon>
        <taxon>Poales</taxon>
        <taxon>Poaceae</taxon>
        <taxon>PACMAD clade</taxon>
        <taxon>Panicoideae</taxon>
        <taxon>Panicodae</taxon>
        <taxon>Paniceae</taxon>
        <taxon>Panicinae</taxon>
        <taxon>Panicum</taxon>
        <taxon>Panicum sect. Panicum</taxon>
    </lineage>
</organism>
<evidence type="ECO:0000313" key="5">
    <source>
        <dbReference type="EMBL" id="RLM60214.1"/>
    </source>
</evidence>
<comment type="caution">
    <text evidence="5">The sequence shown here is derived from an EMBL/GenBank/DDBJ whole genome shotgun (WGS) entry which is preliminary data.</text>
</comment>
<feature type="region of interest" description="Disordered" evidence="2">
    <location>
        <begin position="258"/>
        <end position="292"/>
    </location>
</feature>
<dbReference type="AlphaFoldDB" id="A0A3L6PK66"/>
<gene>
    <name evidence="5" type="ORF">C2845_PM14G03960</name>
</gene>
<evidence type="ECO:0000259" key="3">
    <source>
        <dbReference type="Pfam" id="PF07460"/>
    </source>
</evidence>
<dbReference type="PANTHER" id="PTHR34199">
    <property type="entry name" value="NUMOD3 MOTIF FAMILY PROTEIN, EXPRESSED"/>
    <property type="match status" value="1"/>
</dbReference>
<dbReference type="InterPro" id="IPR012913">
    <property type="entry name" value="OS9-like_dom"/>
</dbReference>
<evidence type="ECO:0000259" key="4">
    <source>
        <dbReference type="Pfam" id="PF07915"/>
    </source>
</evidence>